<gene>
    <name evidence="2" type="ordered locus">PH0991</name>
</gene>
<dbReference type="Proteomes" id="UP000000752">
    <property type="component" value="Chromosome"/>
</dbReference>
<feature type="region of interest" description="Disordered" evidence="1">
    <location>
        <begin position="1"/>
        <end position="21"/>
    </location>
</feature>
<organism evidence="2 3">
    <name type="scientific">Pyrococcus horikoshii (strain ATCC 700860 / DSM 12428 / JCM 9974 / NBRC 100139 / OT-3)</name>
    <dbReference type="NCBI Taxonomy" id="70601"/>
    <lineage>
        <taxon>Archaea</taxon>
        <taxon>Methanobacteriati</taxon>
        <taxon>Methanobacteriota</taxon>
        <taxon>Thermococci</taxon>
        <taxon>Thermococcales</taxon>
        <taxon>Thermococcaceae</taxon>
        <taxon>Pyrococcus</taxon>
    </lineage>
</organism>
<proteinExistence type="predicted"/>
<dbReference type="EnsemblBacteria" id="BAA30088">
    <property type="protein sequence ID" value="BAA30088"/>
    <property type="gene ID" value="BAA30088"/>
</dbReference>
<name>O58719_PYRHO</name>
<dbReference type="KEGG" id="pho:PH0991"/>
<accession>O58719</accession>
<evidence type="ECO:0000313" key="3">
    <source>
        <dbReference type="Proteomes" id="UP000000752"/>
    </source>
</evidence>
<sequence>MQSTSLLKEFSQLSQHSPSPEKSCKLLSFLHLLLHVHPPFNSNYRIHLTFLKFICRLLNLKSFVSFHIHKLNFRGSFTDQHSFLLFIVRQIHPLPLYSLPVVVLTLPSFKVL</sequence>
<reference evidence="2 3" key="1">
    <citation type="journal article" date="1998" name="DNA Res.">
        <title>Complete sequence and gene organization of the genome of a hyper-thermophilic archaebacterium, Pyrococcus horikoshii OT3.</title>
        <authorList>
            <person name="Kawarabayasi Y."/>
            <person name="Sawada M."/>
            <person name="Horikawa H."/>
            <person name="Haikawa Y."/>
            <person name="Hino Y."/>
            <person name="Yamamoto S."/>
            <person name="Sekine M."/>
            <person name="Baba S."/>
            <person name="Kosugi H."/>
            <person name="Hosoyama A."/>
            <person name="Nagai Y."/>
            <person name="Sakai M."/>
            <person name="Ogura K."/>
            <person name="Otuka R."/>
            <person name="Nakazawa H."/>
            <person name="Takamiya M."/>
            <person name="Ohfuku Y."/>
            <person name="Funahashi T."/>
            <person name="Tanaka T."/>
            <person name="Kudoh Y."/>
            <person name="Yamazaki J."/>
            <person name="Kushida N."/>
            <person name="Oguchi A."/>
            <person name="Aoki K."/>
            <person name="Nakamura Y."/>
            <person name="Robb T.F."/>
            <person name="Horikoshi K."/>
            <person name="Masuchi Y."/>
            <person name="Shizuya H."/>
            <person name="Kikuchi H."/>
        </authorList>
    </citation>
    <scope>NUCLEOTIDE SEQUENCE [LARGE SCALE GENOMIC DNA]</scope>
    <source>
        <strain evidence="3">ATCC 700860 / DSM 12428 / JCM 9974 / NBRC 100139 / OT-3</strain>
    </source>
</reference>
<keyword evidence="3" id="KW-1185">Reference proteome</keyword>
<feature type="compositionally biased region" description="Polar residues" evidence="1">
    <location>
        <begin position="1"/>
        <end position="20"/>
    </location>
</feature>
<dbReference type="EMBL" id="BA000001">
    <property type="protein sequence ID" value="BAA30088.1"/>
    <property type="molecule type" value="Genomic_DNA"/>
</dbReference>
<dbReference type="PIR" id="B71091">
    <property type="entry name" value="B71091"/>
</dbReference>
<dbReference type="AlphaFoldDB" id="O58719"/>
<protein>
    <submittedName>
        <fullName evidence="2">Uncharacterized protein</fullName>
    </submittedName>
</protein>
<evidence type="ECO:0000256" key="1">
    <source>
        <dbReference type="SAM" id="MobiDB-lite"/>
    </source>
</evidence>
<evidence type="ECO:0000313" key="2">
    <source>
        <dbReference type="EMBL" id="BAA30088.1"/>
    </source>
</evidence>